<feature type="transmembrane region" description="Helical" evidence="10">
    <location>
        <begin position="160"/>
        <end position="179"/>
    </location>
</feature>
<keyword evidence="4" id="KW-0762">Sugar transport</keyword>
<keyword evidence="7 10" id="KW-0472">Membrane</keyword>
<dbReference type="SUPFAM" id="SSF103473">
    <property type="entry name" value="MFS general substrate transporter"/>
    <property type="match status" value="1"/>
</dbReference>
<dbReference type="FunFam" id="1.20.1250.20:FF:000044">
    <property type="entry name" value="Hexose transporter Hxt3p"/>
    <property type="match status" value="1"/>
</dbReference>
<dbReference type="NCBIfam" id="TIGR00879">
    <property type="entry name" value="SP"/>
    <property type="match status" value="1"/>
</dbReference>
<feature type="transmembrane region" description="Helical" evidence="10">
    <location>
        <begin position="449"/>
        <end position="467"/>
    </location>
</feature>
<feature type="transmembrane region" description="Helical" evidence="10">
    <location>
        <begin position="126"/>
        <end position="148"/>
    </location>
</feature>
<evidence type="ECO:0000256" key="5">
    <source>
        <dbReference type="ARBA" id="ARBA00022692"/>
    </source>
</evidence>
<dbReference type="PRINTS" id="PR00171">
    <property type="entry name" value="SUGRTRNSPORT"/>
</dbReference>
<proteinExistence type="inferred from homology"/>
<dbReference type="PROSITE" id="PS00216">
    <property type="entry name" value="SUGAR_TRANSPORT_1"/>
    <property type="match status" value="1"/>
</dbReference>
<dbReference type="CDD" id="cd17356">
    <property type="entry name" value="MFS_HXT"/>
    <property type="match status" value="1"/>
</dbReference>
<dbReference type="FunCoup" id="A0A3N4LMZ7">
    <property type="interactions" value="1333"/>
</dbReference>
<dbReference type="EMBL" id="ML121548">
    <property type="protein sequence ID" value="RPB23038.1"/>
    <property type="molecule type" value="Genomic_DNA"/>
</dbReference>
<feature type="transmembrane region" description="Helical" evidence="10">
    <location>
        <begin position="69"/>
        <end position="88"/>
    </location>
</feature>
<evidence type="ECO:0000256" key="1">
    <source>
        <dbReference type="ARBA" id="ARBA00004141"/>
    </source>
</evidence>
<dbReference type="InterPro" id="IPR050360">
    <property type="entry name" value="MFS_Sugar_Transporters"/>
</dbReference>
<evidence type="ECO:0000256" key="9">
    <source>
        <dbReference type="SAM" id="MobiDB-lite"/>
    </source>
</evidence>
<feature type="transmembrane region" description="Helical" evidence="10">
    <location>
        <begin position="349"/>
        <end position="371"/>
    </location>
</feature>
<feature type="transmembrane region" description="Helical" evidence="10">
    <location>
        <begin position="100"/>
        <end position="120"/>
    </location>
</feature>
<dbReference type="Gene3D" id="1.20.1250.20">
    <property type="entry name" value="MFS general substrate transporter like domains"/>
    <property type="match status" value="1"/>
</dbReference>
<evidence type="ECO:0000256" key="8">
    <source>
        <dbReference type="RuleBase" id="RU003346"/>
    </source>
</evidence>
<dbReference type="InterPro" id="IPR005828">
    <property type="entry name" value="MFS_sugar_transport-like"/>
</dbReference>
<dbReference type="InterPro" id="IPR005829">
    <property type="entry name" value="Sugar_transporter_CS"/>
</dbReference>
<comment type="similarity">
    <text evidence="2 8">Belongs to the major facilitator superfamily. Sugar transporter (TC 2.A.1.1) family.</text>
</comment>
<dbReference type="GO" id="GO:0005886">
    <property type="term" value="C:plasma membrane"/>
    <property type="evidence" value="ECO:0007669"/>
    <property type="project" value="TreeGrafter"/>
</dbReference>
<dbReference type="GO" id="GO:0005351">
    <property type="term" value="F:carbohydrate:proton symporter activity"/>
    <property type="evidence" value="ECO:0007669"/>
    <property type="project" value="TreeGrafter"/>
</dbReference>
<sequence>MSNLAKGEGAAEVKSVVSGPVIAIGLTASMGGFIFGADTGQISGFLVMKDYLRRFAELKHDGSHAFSDVRAGVLVGIFSIGALFGSFGSGPISNHLGRKLGIIIGVLIYFAGTAVQISAIDKWYQIVIGRLMAGSSIGIMSVLVPVYISESVPKEIRGGMVALFQLFITLGILVSYIINFGTSHISNSASWRVPLGLNYIWASILGGGMALLPESPRWLLGRGRREDTLKSLRFIAGKKHAKDGFKLIDTQYQEIAAMVEIDRNLPKTSWFSSFSSRGKIAYRTILGFALQMLAQLTGANYFFYYGASNFRSVGISNSFVTQIILGAVNFIFTLPGMYAIERFGRRKPLLVGGIWQVIWLLVFGSVGTLYNPMTNKAVGAVLIVATCMFIVGFASTWGPGVWVATGEMFPLRVRAHSASFATAGNWGWNFLLTLFTPFITSSIGYKLGYVFAGTNLLGVLVVFFFYYESSSLSLEQVDIMYNDPHAKPWTSGDWVPPGHSSRHDAAKAKSHREIPTEETFENYTLGDEMGNVNHGNTSPSGVIHNDTRTTDYRP</sequence>
<dbReference type="InterPro" id="IPR003663">
    <property type="entry name" value="Sugar/inositol_transpt"/>
</dbReference>
<dbReference type="PANTHER" id="PTHR48022">
    <property type="entry name" value="PLASTIDIC GLUCOSE TRANSPORTER 4"/>
    <property type="match status" value="1"/>
</dbReference>
<keyword evidence="13" id="KW-1185">Reference proteome</keyword>
<dbReference type="STRING" id="1051890.A0A3N4LMZ7"/>
<accession>A0A3N4LMZ7</accession>
<feature type="compositionally biased region" description="Basic and acidic residues" evidence="9">
    <location>
        <begin position="545"/>
        <end position="554"/>
    </location>
</feature>
<dbReference type="PROSITE" id="PS50850">
    <property type="entry name" value="MFS"/>
    <property type="match status" value="1"/>
</dbReference>
<evidence type="ECO:0000256" key="6">
    <source>
        <dbReference type="ARBA" id="ARBA00022989"/>
    </source>
</evidence>
<dbReference type="Pfam" id="PF00083">
    <property type="entry name" value="Sugar_tr"/>
    <property type="match status" value="1"/>
</dbReference>
<dbReference type="InParanoid" id="A0A3N4LMZ7"/>
<feature type="transmembrane region" description="Helical" evidence="10">
    <location>
        <begin position="285"/>
        <end position="307"/>
    </location>
</feature>
<reference evidence="12 13" key="1">
    <citation type="journal article" date="2018" name="Nat. Ecol. Evol.">
        <title>Pezizomycetes genomes reveal the molecular basis of ectomycorrhizal truffle lifestyle.</title>
        <authorList>
            <person name="Murat C."/>
            <person name="Payen T."/>
            <person name="Noel B."/>
            <person name="Kuo A."/>
            <person name="Morin E."/>
            <person name="Chen J."/>
            <person name="Kohler A."/>
            <person name="Krizsan K."/>
            <person name="Balestrini R."/>
            <person name="Da Silva C."/>
            <person name="Montanini B."/>
            <person name="Hainaut M."/>
            <person name="Levati E."/>
            <person name="Barry K.W."/>
            <person name="Belfiori B."/>
            <person name="Cichocki N."/>
            <person name="Clum A."/>
            <person name="Dockter R.B."/>
            <person name="Fauchery L."/>
            <person name="Guy J."/>
            <person name="Iotti M."/>
            <person name="Le Tacon F."/>
            <person name="Lindquist E.A."/>
            <person name="Lipzen A."/>
            <person name="Malagnac F."/>
            <person name="Mello A."/>
            <person name="Molinier V."/>
            <person name="Miyauchi S."/>
            <person name="Poulain J."/>
            <person name="Riccioni C."/>
            <person name="Rubini A."/>
            <person name="Sitrit Y."/>
            <person name="Splivallo R."/>
            <person name="Traeger S."/>
            <person name="Wang M."/>
            <person name="Zifcakova L."/>
            <person name="Wipf D."/>
            <person name="Zambonelli A."/>
            <person name="Paolocci F."/>
            <person name="Nowrousian M."/>
            <person name="Ottonello S."/>
            <person name="Baldrian P."/>
            <person name="Spatafora J.W."/>
            <person name="Henrissat B."/>
            <person name="Nagy L.G."/>
            <person name="Aury J.M."/>
            <person name="Wincker P."/>
            <person name="Grigoriev I.V."/>
            <person name="Bonfante P."/>
            <person name="Martin F.M."/>
        </authorList>
    </citation>
    <scope>NUCLEOTIDE SEQUENCE [LARGE SCALE GENOMIC DNA]</scope>
    <source>
        <strain evidence="12 13">ATCC MYA-4762</strain>
    </source>
</reference>
<feature type="transmembrane region" description="Helical" evidence="10">
    <location>
        <begin position="319"/>
        <end position="340"/>
    </location>
</feature>
<keyword evidence="3 8" id="KW-0813">Transport</keyword>
<evidence type="ECO:0000256" key="7">
    <source>
        <dbReference type="ARBA" id="ARBA00023136"/>
    </source>
</evidence>
<dbReference type="InterPro" id="IPR036259">
    <property type="entry name" value="MFS_trans_sf"/>
</dbReference>
<dbReference type="PANTHER" id="PTHR48022:SF75">
    <property type="entry name" value="GALACTOSE TRANSPORTER-RELATED"/>
    <property type="match status" value="1"/>
</dbReference>
<gene>
    <name evidence="12" type="ORF">L211DRAFT_825935</name>
</gene>
<feature type="region of interest" description="Disordered" evidence="9">
    <location>
        <begin position="532"/>
        <end position="554"/>
    </location>
</feature>
<evidence type="ECO:0000256" key="3">
    <source>
        <dbReference type="ARBA" id="ARBA00022448"/>
    </source>
</evidence>
<feature type="transmembrane region" description="Helical" evidence="10">
    <location>
        <begin position="199"/>
        <end position="220"/>
    </location>
</feature>
<feature type="compositionally biased region" description="Basic and acidic residues" evidence="9">
    <location>
        <begin position="501"/>
        <end position="513"/>
    </location>
</feature>
<feature type="domain" description="Major facilitator superfamily (MFS) profile" evidence="11">
    <location>
        <begin position="24"/>
        <end position="470"/>
    </location>
</feature>
<keyword evidence="5 10" id="KW-0812">Transmembrane</keyword>
<dbReference type="OrthoDB" id="2241241at2759"/>
<evidence type="ECO:0000313" key="13">
    <source>
        <dbReference type="Proteomes" id="UP000267821"/>
    </source>
</evidence>
<keyword evidence="6 10" id="KW-1133">Transmembrane helix</keyword>
<feature type="transmembrane region" description="Helical" evidence="10">
    <location>
        <begin position="377"/>
        <end position="405"/>
    </location>
</feature>
<organism evidence="12 13">
    <name type="scientific">Terfezia boudieri ATCC MYA-4762</name>
    <dbReference type="NCBI Taxonomy" id="1051890"/>
    <lineage>
        <taxon>Eukaryota</taxon>
        <taxon>Fungi</taxon>
        <taxon>Dikarya</taxon>
        <taxon>Ascomycota</taxon>
        <taxon>Pezizomycotina</taxon>
        <taxon>Pezizomycetes</taxon>
        <taxon>Pezizales</taxon>
        <taxon>Pezizaceae</taxon>
        <taxon>Terfezia</taxon>
    </lineage>
</organism>
<comment type="subcellular location">
    <subcellularLocation>
        <location evidence="1">Membrane</location>
        <topology evidence="1">Multi-pass membrane protein</topology>
    </subcellularLocation>
</comment>
<dbReference type="InterPro" id="IPR020846">
    <property type="entry name" value="MFS_dom"/>
</dbReference>
<dbReference type="Proteomes" id="UP000267821">
    <property type="component" value="Unassembled WGS sequence"/>
</dbReference>
<evidence type="ECO:0000259" key="11">
    <source>
        <dbReference type="PROSITE" id="PS50850"/>
    </source>
</evidence>
<evidence type="ECO:0000256" key="4">
    <source>
        <dbReference type="ARBA" id="ARBA00022597"/>
    </source>
</evidence>
<evidence type="ECO:0000313" key="12">
    <source>
        <dbReference type="EMBL" id="RPB23038.1"/>
    </source>
</evidence>
<name>A0A3N4LMZ7_9PEZI</name>
<protein>
    <submittedName>
        <fullName evidence="12">General substrate transporter</fullName>
    </submittedName>
</protein>
<feature type="transmembrane region" description="Helical" evidence="10">
    <location>
        <begin position="426"/>
        <end position="443"/>
    </location>
</feature>
<dbReference type="AlphaFoldDB" id="A0A3N4LMZ7"/>
<feature type="region of interest" description="Disordered" evidence="9">
    <location>
        <begin position="492"/>
        <end position="513"/>
    </location>
</feature>
<evidence type="ECO:0000256" key="2">
    <source>
        <dbReference type="ARBA" id="ARBA00010992"/>
    </source>
</evidence>
<evidence type="ECO:0000256" key="10">
    <source>
        <dbReference type="SAM" id="Phobius"/>
    </source>
</evidence>